<dbReference type="GO" id="GO:0046930">
    <property type="term" value="C:pore complex"/>
    <property type="evidence" value="ECO:0007669"/>
    <property type="project" value="UniProtKB-KW"/>
</dbReference>
<evidence type="ECO:0000256" key="12">
    <source>
        <dbReference type="SAM" id="SignalP"/>
    </source>
</evidence>
<keyword evidence="5 12" id="KW-0732">Signal</keyword>
<dbReference type="PANTHER" id="PTHR30329">
    <property type="entry name" value="STATOR ELEMENT OF FLAGELLAR MOTOR COMPLEX"/>
    <property type="match status" value="1"/>
</dbReference>
<dbReference type="InterPro" id="IPR011250">
    <property type="entry name" value="OMP/PagP_B-barrel"/>
</dbReference>
<feature type="chain" id="PRO_5014901421" description="OmpA-like domain-containing protein" evidence="12">
    <location>
        <begin position="37"/>
        <end position="371"/>
    </location>
</feature>
<dbReference type="InterPro" id="IPR050330">
    <property type="entry name" value="Bact_OuterMem_StrucFunc"/>
</dbReference>
<dbReference type="SUPFAM" id="SSF103647">
    <property type="entry name" value="TSP type-3 repeat"/>
    <property type="match status" value="1"/>
</dbReference>
<keyword evidence="2" id="KW-0813">Transport</keyword>
<dbReference type="CDD" id="cd07185">
    <property type="entry name" value="OmpA_C-like"/>
    <property type="match status" value="1"/>
</dbReference>
<reference evidence="14 15" key="1">
    <citation type="submission" date="2018-01" db="EMBL/GenBank/DDBJ databases">
        <title>Complete genome sequence of Bacteriovorax stolpii DSM12778.</title>
        <authorList>
            <person name="Tang B."/>
            <person name="Chang J."/>
        </authorList>
    </citation>
    <scope>NUCLEOTIDE SEQUENCE [LARGE SCALE GENOMIC DNA]</scope>
    <source>
        <strain evidence="14 15">DSM 12778</strain>
    </source>
</reference>
<evidence type="ECO:0000256" key="9">
    <source>
        <dbReference type="ARBA" id="ARBA00023237"/>
    </source>
</evidence>
<gene>
    <name evidence="14" type="ORF">C0V70_14930</name>
</gene>
<dbReference type="SUPFAM" id="SSF103088">
    <property type="entry name" value="OmpA-like"/>
    <property type="match status" value="1"/>
</dbReference>
<dbReference type="GO" id="GO:0005509">
    <property type="term" value="F:calcium ion binding"/>
    <property type="evidence" value="ECO:0007669"/>
    <property type="project" value="InterPro"/>
</dbReference>
<evidence type="ECO:0000313" key="15">
    <source>
        <dbReference type="Proteomes" id="UP000235584"/>
    </source>
</evidence>
<dbReference type="InterPro" id="IPR036737">
    <property type="entry name" value="OmpA-like_sf"/>
</dbReference>
<dbReference type="PRINTS" id="PR01021">
    <property type="entry name" value="OMPADOMAIN"/>
</dbReference>
<evidence type="ECO:0000256" key="2">
    <source>
        <dbReference type="ARBA" id="ARBA00022448"/>
    </source>
</evidence>
<dbReference type="Gene3D" id="2.40.160.20">
    <property type="match status" value="1"/>
</dbReference>
<keyword evidence="9" id="KW-0998">Cell outer membrane</keyword>
<keyword evidence="7" id="KW-0626">Porin</keyword>
<dbReference type="AlphaFoldDB" id="A0A2K9NWD9"/>
<keyword evidence="15" id="KW-1185">Reference proteome</keyword>
<comment type="subcellular location">
    <subcellularLocation>
        <location evidence="1">Cell outer membrane</location>
        <topology evidence="1">Multi-pass membrane protein</topology>
    </subcellularLocation>
</comment>
<dbReference type="Gene3D" id="3.30.1330.60">
    <property type="entry name" value="OmpA-like domain"/>
    <property type="match status" value="1"/>
</dbReference>
<feature type="compositionally biased region" description="Basic and acidic residues" evidence="11">
    <location>
        <begin position="203"/>
        <end position="216"/>
    </location>
</feature>
<keyword evidence="4" id="KW-0812">Transmembrane</keyword>
<dbReference type="InterPro" id="IPR027385">
    <property type="entry name" value="Beta-barrel_OMP"/>
</dbReference>
<keyword evidence="8 10" id="KW-0472">Membrane</keyword>
<proteinExistence type="predicted"/>
<name>A0A2K9NWD9_BACTC</name>
<sequence length="371" mass="40606">MSYQFVQDFFILRRNMMLKKLTALLLAVAFIQSAEAYDLSKKFGLGISGGYSIPVFGNPFNSTADADFGYGVHGRYHFNESWNLELAVTRSEFEDTKIRLDNINALGVWRLSGASDFTPIVGAGLGVTRLKNFTPKSAKLSGLFRLGVEYGVTQWFSLGVLADYQYVSKLMGDMPTTRAHIVTPQLALTWYFGGDSAKAYKEEAPAKQEMKKEEPVKSGFVDESNLDSDDDGVKDPEDKCPGTPAGSKVNAIGCAVSEKATMTINVEFDSGKSMISSQYDSHLDEVAEFLKKYSEVNVQIEGYTDNTGSKAKNVALSAARAKSVMNALIKRGIDKKRLTAKGFGPENPIADNSTPEGRQTNRRVVAVLSSK</sequence>
<dbReference type="GO" id="GO:0009279">
    <property type="term" value="C:cell outer membrane"/>
    <property type="evidence" value="ECO:0007669"/>
    <property type="project" value="UniProtKB-SubCell"/>
</dbReference>
<keyword evidence="3" id="KW-1134">Transmembrane beta strand</keyword>
<dbReference type="InterPro" id="IPR006664">
    <property type="entry name" value="OMP_bac"/>
</dbReference>
<feature type="compositionally biased region" description="Basic and acidic residues" evidence="11">
    <location>
        <begin position="231"/>
        <end position="240"/>
    </location>
</feature>
<evidence type="ECO:0000256" key="6">
    <source>
        <dbReference type="ARBA" id="ARBA00023065"/>
    </source>
</evidence>
<dbReference type="Proteomes" id="UP000235584">
    <property type="component" value="Chromosome"/>
</dbReference>
<evidence type="ECO:0000256" key="8">
    <source>
        <dbReference type="ARBA" id="ARBA00023136"/>
    </source>
</evidence>
<evidence type="ECO:0000256" key="7">
    <source>
        <dbReference type="ARBA" id="ARBA00023114"/>
    </source>
</evidence>
<dbReference type="PANTHER" id="PTHR30329:SF21">
    <property type="entry name" value="LIPOPROTEIN YIAD-RELATED"/>
    <property type="match status" value="1"/>
</dbReference>
<keyword evidence="6" id="KW-0406">Ion transport</keyword>
<feature type="signal peptide" evidence="12">
    <location>
        <begin position="1"/>
        <end position="36"/>
    </location>
</feature>
<evidence type="ECO:0000256" key="5">
    <source>
        <dbReference type="ARBA" id="ARBA00022729"/>
    </source>
</evidence>
<organism evidence="14 15">
    <name type="scientific">Bacteriovorax stolpii</name>
    <name type="common">Bdellovibrio stolpii</name>
    <dbReference type="NCBI Taxonomy" id="960"/>
    <lineage>
        <taxon>Bacteria</taxon>
        <taxon>Pseudomonadati</taxon>
        <taxon>Bdellovibrionota</taxon>
        <taxon>Bacteriovoracia</taxon>
        <taxon>Bacteriovoracales</taxon>
        <taxon>Bacteriovoracaceae</taxon>
        <taxon>Bacteriovorax</taxon>
    </lineage>
</organism>
<dbReference type="PROSITE" id="PS51123">
    <property type="entry name" value="OMPA_2"/>
    <property type="match status" value="1"/>
</dbReference>
<evidence type="ECO:0000256" key="4">
    <source>
        <dbReference type="ARBA" id="ARBA00022692"/>
    </source>
</evidence>
<evidence type="ECO:0000313" key="14">
    <source>
        <dbReference type="EMBL" id="AUN99375.1"/>
    </source>
</evidence>
<dbReference type="Pfam" id="PF13505">
    <property type="entry name" value="OMP_b-brl"/>
    <property type="match status" value="1"/>
</dbReference>
<evidence type="ECO:0000256" key="1">
    <source>
        <dbReference type="ARBA" id="ARBA00004571"/>
    </source>
</evidence>
<feature type="region of interest" description="Disordered" evidence="11">
    <location>
        <begin position="203"/>
        <end position="246"/>
    </location>
</feature>
<feature type="region of interest" description="Disordered" evidence="11">
    <location>
        <begin position="339"/>
        <end position="362"/>
    </location>
</feature>
<dbReference type="EMBL" id="CP025704">
    <property type="protein sequence ID" value="AUN99375.1"/>
    <property type="molecule type" value="Genomic_DNA"/>
</dbReference>
<protein>
    <recommendedName>
        <fullName evidence="13">OmpA-like domain-containing protein</fullName>
    </recommendedName>
</protein>
<feature type="domain" description="OmpA-like" evidence="13">
    <location>
        <begin position="256"/>
        <end position="371"/>
    </location>
</feature>
<dbReference type="InterPro" id="IPR006665">
    <property type="entry name" value="OmpA-like"/>
</dbReference>
<evidence type="ECO:0000256" key="11">
    <source>
        <dbReference type="SAM" id="MobiDB-lite"/>
    </source>
</evidence>
<dbReference type="KEGG" id="bsto:C0V70_14930"/>
<accession>A0A2K9NWD9</accession>
<dbReference type="GO" id="GO:0015288">
    <property type="term" value="F:porin activity"/>
    <property type="evidence" value="ECO:0007669"/>
    <property type="project" value="UniProtKB-KW"/>
</dbReference>
<dbReference type="InterPro" id="IPR028974">
    <property type="entry name" value="TSP_type-3_rpt"/>
</dbReference>
<evidence type="ECO:0000259" key="13">
    <source>
        <dbReference type="PROSITE" id="PS51123"/>
    </source>
</evidence>
<dbReference type="GO" id="GO:0006811">
    <property type="term" value="P:monoatomic ion transport"/>
    <property type="evidence" value="ECO:0007669"/>
    <property type="project" value="UniProtKB-KW"/>
</dbReference>
<dbReference type="Pfam" id="PF00691">
    <property type="entry name" value="OmpA"/>
    <property type="match status" value="1"/>
</dbReference>
<evidence type="ECO:0000256" key="10">
    <source>
        <dbReference type="PROSITE-ProRule" id="PRU00473"/>
    </source>
</evidence>
<evidence type="ECO:0000256" key="3">
    <source>
        <dbReference type="ARBA" id="ARBA00022452"/>
    </source>
</evidence>
<dbReference type="SUPFAM" id="SSF56925">
    <property type="entry name" value="OMPA-like"/>
    <property type="match status" value="1"/>
</dbReference>